<reference evidence="1" key="2">
    <citation type="submission" date="2021-01" db="EMBL/GenBank/DDBJ databases">
        <authorList>
            <person name="Vargas Peralta D."/>
        </authorList>
    </citation>
    <scope>NUCLEOTIDE SEQUENCE</scope>
    <source>
        <strain evidence="1">A3</strain>
    </source>
</reference>
<dbReference type="EMBL" id="JAESHX010000059">
    <property type="protein sequence ID" value="MBW5893106.1"/>
    <property type="molecule type" value="Genomic_DNA"/>
</dbReference>
<evidence type="ECO:0000313" key="1">
    <source>
        <dbReference type="EMBL" id="MBW5893106.1"/>
    </source>
</evidence>
<dbReference type="InterPro" id="IPR016893">
    <property type="entry name" value="UCP028589"/>
</dbReference>
<gene>
    <name evidence="1" type="ORF">IM880_12865</name>
</gene>
<comment type="caution">
    <text evidence="1">The sequence shown here is derived from an EMBL/GenBank/DDBJ whole genome shotgun (WGS) entry which is preliminary data.</text>
</comment>
<accession>A0AAW4P186</accession>
<protein>
    <submittedName>
        <fullName evidence="1">Uncharacterized protein</fullName>
    </submittedName>
</protein>
<name>A0AAW4P186_9GAMM</name>
<proteinExistence type="predicted"/>
<dbReference type="RefSeq" id="WP_219679858.1">
    <property type="nucleotide sequence ID" value="NZ_JAESHX010000059.1"/>
</dbReference>
<reference evidence="1" key="1">
    <citation type="journal article" date="2021" name="bioRxiv">
        <title>Identification of Pectobacterium species isolated from the soft rot of tetecho (Neobuxbaumia tetetzo), a columnar cactus, and associated metagenomics.</title>
        <authorList>
            <person name="Vargas-Peralta D."/>
            <person name="Narvaez-Barragan D.A."/>
            <person name="de Sandozequi A."/>
            <person name="Romero-Gutierrez M.F."/>
            <person name="Segovia L."/>
            <person name="Martinez-Anaya C."/>
            <person name="Alcaraz L.D."/>
            <person name="de la Torre Almaraz R."/>
        </authorList>
    </citation>
    <scope>NUCLEOTIDE SEQUENCE</scope>
    <source>
        <strain evidence="1">A3</strain>
    </source>
</reference>
<evidence type="ECO:0000313" key="2">
    <source>
        <dbReference type="Proteomes" id="UP000696310"/>
    </source>
</evidence>
<sequence length="265" mass="29957">MNQDNYFYGQGRVYLSKRDSDRRVNWRWIGDVSSLNIALTYEQQVGKVSRGGSLLQAQRHITARNGGITATWHDVSADNLAILLYGEKYKYRQNWNSEELPQGIVAGSRICLEFQNVRSVVLDGLTEGIDYTVDADWGAIDFLTTPAEQPVIASYDYASYQAVPVLTSTPGDFGLRYESINLAENSRKTLVELYRVNIDPVGMLELINTGNNLVGLETTSLILPDLQKTPSRELGMFGRISMINDFRTITYNDEIDFNDEHNFAY</sequence>
<organism evidence="1 2">
    <name type="scientific">Pectobacterium polaris</name>
    <dbReference type="NCBI Taxonomy" id="2042057"/>
    <lineage>
        <taxon>Bacteria</taxon>
        <taxon>Pseudomonadati</taxon>
        <taxon>Pseudomonadota</taxon>
        <taxon>Gammaproteobacteria</taxon>
        <taxon>Enterobacterales</taxon>
        <taxon>Pectobacteriaceae</taxon>
        <taxon>Pectobacterium</taxon>
    </lineage>
</organism>
<dbReference type="Proteomes" id="UP000696310">
    <property type="component" value="Unassembled WGS sequence"/>
</dbReference>
<dbReference type="PIRSF" id="PIRSF028589">
    <property type="entry name" value="UCP028589"/>
    <property type="match status" value="1"/>
</dbReference>
<dbReference type="AlphaFoldDB" id="A0AAW4P186"/>